<reference evidence="15" key="1">
    <citation type="submission" date="2021-08" db="EMBL/GenBank/DDBJ databases">
        <title>WGS assembly of Ceratopteris richardii.</title>
        <authorList>
            <person name="Marchant D.B."/>
            <person name="Chen G."/>
            <person name="Jenkins J."/>
            <person name="Shu S."/>
            <person name="Leebens-Mack J."/>
            <person name="Grimwood J."/>
            <person name="Schmutz J."/>
            <person name="Soltis P."/>
            <person name="Soltis D."/>
            <person name="Chen Z.-H."/>
        </authorList>
    </citation>
    <scope>NUCLEOTIDE SEQUENCE</scope>
    <source>
        <strain evidence="15">Whitten #5841</strain>
        <tissue evidence="15">Leaf</tissue>
    </source>
</reference>
<gene>
    <name evidence="15" type="ORF">KP509_35G025600</name>
</gene>
<comment type="catalytic activity">
    <reaction evidence="1">
        <text>S-ubiquitinyl-[E2 ubiquitin-conjugating enzyme]-L-cysteine + [acceptor protein]-L-lysine = [E2 ubiquitin-conjugating enzyme]-L-cysteine + N(6)-ubiquitinyl-[acceptor protein]-L-lysine.</text>
        <dbReference type="EC" id="2.3.2.27"/>
    </reaction>
</comment>
<dbReference type="PANTHER" id="PTHR47168:SF1">
    <property type="entry name" value="OS02G0798600 PROTEIN"/>
    <property type="match status" value="1"/>
</dbReference>
<proteinExistence type="predicted"/>
<comment type="subcellular location">
    <subcellularLocation>
        <location evidence="2">Membrane</location>
        <topology evidence="2">Single-pass membrane protein</topology>
    </subcellularLocation>
</comment>
<evidence type="ECO:0000256" key="3">
    <source>
        <dbReference type="ARBA" id="ARBA00012483"/>
    </source>
</evidence>
<dbReference type="OMA" id="IGCATHA"/>
<keyword evidence="6 11" id="KW-0863">Zinc-finger</keyword>
<keyword evidence="16" id="KW-1185">Reference proteome</keyword>
<keyword evidence="10" id="KW-0325">Glycoprotein</keyword>
<evidence type="ECO:0000256" key="1">
    <source>
        <dbReference type="ARBA" id="ARBA00000900"/>
    </source>
</evidence>
<dbReference type="InterPro" id="IPR003137">
    <property type="entry name" value="PA_domain"/>
</dbReference>
<evidence type="ECO:0000256" key="9">
    <source>
        <dbReference type="ARBA" id="ARBA00023136"/>
    </source>
</evidence>
<evidence type="ECO:0000313" key="16">
    <source>
        <dbReference type="Proteomes" id="UP000825935"/>
    </source>
</evidence>
<dbReference type="SUPFAM" id="SSF57850">
    <property type="entry name" value="RING/U-box"/>
    <property type="match status" value="1"/>
</dbReference>
<dbReference type="EMBL" id="CM035440">
    <property type="protein sequence ID" value="KAH7282334.1"/>
    <property type="molecule type" value="Genomic_DNA"/>
</dbReference>
<keyword evidence="4 12" id="KW-0812">Transmembrane</keyword>
<feature type="signal peptide" evidence="13">
    <location>
        <begin position="1"/>
        <end position="20"/>
    </location>
</feature>
<evidence type="ECO:0000256" key="5">
    <source>
        <dbReference type="ARBA" id="ARBA00022723"/>
    </source>
</evidence>
<evidence type="ECO:0000259" key="14">
    <source>
        <dbReference type="PROSITE" id="PS50089"/>
    </source>
</evidence>
<protein>
    <recommendedName>
        <fullName evidence="3">RING-type E3 ubiquitin transferase</fullName>
        <ecNumber evidence="3">2.3.2.27</ecNumber>
    </recommendedName>
</protein>
<evidence type="ECO:0000256" key="8">
    <source>
        <dbReference type="ARBA" id="ARBA00022989"/>
    </source>
</evidence>
<dbReference type="SUPFAM" id="SSF52025">
    <property type="entry name" value="PA domain"/>
    <property type="match status" value="1"/>
</dbReference>
<dbReference type="PANTHER" id="PTHR47168">
    <property type="entry name" value="RING ZINC FINGER DOMAIN SUPERFAMILY PROTEIN-RELATED"/>
    <property type="match status" value="1"/>
</dbReference>
<dbReference type="Gene3D" id="3.50.30.30">
    <property type="match status" value="1"/>
</dbReference>
<sequence length="351" mass="39443">MVHAILILLLLYGIPSLRRAAGSLVLMNSSNDSFSFDSLEASFSRRIPMAGVIGRVIVTDPLDACQPLTVRKNSDISEFLLSIRGDCDFVTKVRHAQDAGYVAAIIYNNEENDNLIKMSGHTKGTKIFAVFISKEAGEVLYSSSNDTSSRCYLLPTYKNTAESLVFISLMCLLTVLAVFSTLFFVRRHRRHQTNSGFQEREASKMAWEDFRSLRIVLYGGDGFEKFSTCCAICLEDYKQGERLRILPCRHEFHISCIDEWLKNRRCFCPICKMDARLKHSKGSPSEHTPLLASCTHGSSTSISSQNFEQYNQQIQQCSPRFQDENNLRQGAFLRSECDVSSTAPGSHSASH</sequence>
<dbReference type="EC" id="2.3.2.27" evidence="3"/>
<dbReference type="InterPro" id="IPR046450">
    <property type="entry name" value="PA_dom_sf"/>
</dbReference>
<evidence type="ECO:0000256" key="13">
    <source>
        <dbReference type="SAM" id="SignalP"/>
    </source>
</evidence>
<dbReference type="Proteomes" id="UP000825935">
    <property type="component" value="Chromosome 35"/>
</dbReference>
<evidence type="ECO:0000256" key="2">
    <source>
        <dbReference type="ARBA" id="ARBA00004167"/>
    </source>
</evidence>
<evidence type="ECO:0000256" key="4">
    <source>
        <dbReference type="ARBA" id="ARBA00022692"/>
    </source>
</evidence>
<dbReference type="AlphaFoldDB" id="A0A8T2QFA1"/>
<dbReference type="EMBL" id="CM035440">
    <property type="protein sequence ID" value="KAH7282335.1"/>
    <property type="molecule type" value="Genomic_DNA"/>
</dbReference>
<evidence type="ECO:0000256" key="6">
    <source>
        <dbReference type="ARBA" id="ARBA00022771"/>
    </source>
</evidence>
<accession>A0A8T2QFA1</accession>
<name>A0A8T2QFA1_CERRI</name>
<dbReference type="PROSITE" id="PS50089">
    <property type="entry name" value="ZF_RING_2"/>
    <property type="match status" value="1"/>
</dbReference>
<feature type="transmembrane region" description="Helical" evidence="12">
    <location>
        <begin position="164"/>
        <end position="185"/>
    </location>
</feature>
<dbReference type="InterPro" id="IPR051653">
    <property type="entry name" value="E3_ligase_sorting_rcpt"/>
</dbReference>
<evidence type="ECO:0000313" key="15">
    <source>
        <dbReference type="EMBL" id="KAH7282334.1"/>
    </source>
</evidence>
<feature type="chain" id="PRO_5036275803" description="RING-type E3 ubiquitin transferase" evidence="13">
    <location>
        <begin position="21"/>
        <end position="351"/>
    </location>
</feature>
<feature type="domain" description="RING-type" evidence="14">
    <location>
        <begin position="230"/>
        <end position="272"/>
    </location>
</feature>
<dbReference type="Pfam" id="PF13639">
    <property type="entry name" value="zf-RING_2"/>
    <property type="match status" value="1"/>
</dbReference>
<organism evidence="15 16">
    <name type="scientific">Ceratopteris richardii</name>
    <name type="common">Triangle waterfern</name>
    <dbReference type="NCBI Taxonomy" id="49495"/>
    <lineage>
        <taxon>Eukaryota</taxon>
        <taxon>Viridiplantae</taxon>
        <taxon>Streptophyta</taxon>
        <taxon>Embryophyta</taxon>
        <taxon>Tracheophyta</taxon>
        <taxon>Polypodiopsida</taxon>
        <taxon>Polypodiidae</taxon>
        <taxon>Polypodiales</taxon>
        <taxon>Pteridineae</taxon>
        <taxon>Pteridaceae</taxon>
        <taxon>Parkerioideae</taxon>
        <taxon>Ceratopteris</taxon>
    </lineage>
</organism>
<evidence type="ECO:0000256" key="7">
    <source>
        <dbReference type="ARBA" id="ARBA00022833"/>
    </source>
</evidence>
<dbReference type="InterPro" id="IPR001841">
    <property type="entry name" value="Znf_RING"/>
</dbReference>
<dbReference type="OrthoDB" id="8062037at2759"/>
<dbReference type="SMART" id="SM00184">
    <property type="entry name" value="RING"/>
    <property type="match status" value="1"/>
</dbReference>
<dbReference type="Pfam" id="PF02225">
    <property type="entry name" value="PA"/>
    <property type="match status" value="1"/>
</dbReference>
<keyword evidence="13" id="KW-0732">Signal</keyword>
<keyword evidence="7" id="KW-0862">Zinc</keyword>
<comment type="caution">
    <text evidence="15">The sequence shown here is derived from an EMBL/GenBank/DDBJ whole genome shotgun (WGS) entry which is preliminary data.</text>
</comment>
<keyword evidence="8 12" id="KW-1133">Transmembrane helix</keyword>
<dbReference type="GO" id="GO:0061630">
    <property type="term" value="F:ubiquitin protein ligase activity"/>
    <property type="evidence" value="ECO:0007669"/>
    <property type="project" value="UniProtKB-EC"/>
</dbReference>
<dbReference type="Gene3D" id="3.30.40.10">
    <property type="entry name" value="Zinc/RING finger domain, C3HC4 (zinc finger)"/>
    <property type="match status" value="1"/>
</dbReference>
<dbReference type="InterPro" id="IPR013083">
    <property type="entry name" value="Znf_RING/FYVE/PHD"/>
</dbReference>
<evidence type="ECO:0000256" key="12">
    <source>
        <dbReference type="SAM" id="Phobius"/>
    </source>
</evidence>
<dbReference type="GO" id="GO:0016020">
    <property type="term" value="C:membrane"/>
    <property type="evidence" value="ECO:0007669"/>
    <property type="project" value="UniProtKB-SubCell"/>
</dbReference>
<evidence type="ECO:0000256" key="10">
    <source>
        <dbReference type="ARBA" id="ARBA00023180"/>
    </source>
</evidence>
<dbReference type="GO" id="GO:0008270">
    <property type="term" value="F:zinc ion binding"/>
    <property type="evidence" value="ECO:0007669"/>
    <property type="project" value="UniProtKB-KW"/>
</dbReference>
<keyword evidence="5" id="KW-0479">Metal-binding</keyword>
<keyword evidence="9 12" id="KW-0472">Membrane</keyword>
<evidence type="ECO:0000256" key="11">
    <source>
        <dbReference type="PROSITE-ProRule" id="PRU00175"/>
    </source>
</evidence>